<evidence type="ECO:0000313" key="1">
    <source>
        <dbReference type="Proteomes" id="UP000887564"/>
    </source>
</evidence>
<proteinExistence type="predicted"/>
<name>A0A914RDB3_PAREQ</name>
<organism evidence="1 2">
    <name type="scientific">Parascaris equorum</name>
    <name type="common">Equine roundworm</name>
    <dbReference type="NCBI Taxonomy" id="6256"/>
    <lineage>
        <taxon>Eukaryota</taxon>
        <taxon>Metazoa</taxon>
        <taxon>Ecdysozoa</taxon>
        <taxon>Nematoda</taxon>
        <taxon>Chromadorea</taxon>
        <taxon>Rhabditida</taxon>
        <taxon>Spirurina</taxon>
        <taxon>Ascaridomorpha</taxon>
        <taxon>Ascaridoidea</taxon>
        <taxon>Ascarididae</taxon>
        <taxon>Parascaris</taxon>
    </lineage>
</organism>
<accession>A0A914RDB3</accession>
<keyword evidence="1" id="KW-1185">Reference proteome</keyword>
<dbReference type="Proteomes" id="UP000887564">
    <property type="component" value="Unplaced"/>
</dbReference>
<evidence type="ECO:0000313" key="2">
    <source>
        <dbReference type="WBParaSite" id="PEQ_0000272501-mRNA-1"/>
    </source>
</evidence>
<protein>
    <submittedName>
        <fullName evidence="2">Uncharacterized protein</fullName>
    </submittedName>
</protein>
<dbReference type="WBParaSite" id="PEQ_0000272501-mRNA-1">
    <property type="protein sequence ID" value="PEQ_0000272501-mRNA-1"/>
    <property type="gene ID" value="PEQ_0000272501"/>
</dbReference>
<sequence length="140" mass="15843">MKKYKSLVGSERYIDRDLAHLNTWGISSLGHLNMRGHLLTVHSIGLYVQLVYRHMHPHPARCTNMLGSQLQHLLVNAGSRAKTARFCGSGPPRDDLLEPMESAAQDNPELRIFDSSDLPQHRGDFTSQHAIMVRSRQFAE</sequence>
<dbReference type="AlphaFoldDB" id="A0A914RDB3"/>
<reference evidence="2" key="1">
    <citation type="submission" date="2022-11" db="UniProtKB">
        <authorList>
            <consortium name="WormBaseParasite"/>
        </authorList>
    </citation>
    <scope>IDENTIFICATION</scope>
</reference>